<dbReference type="InterPro" id="IPR003370">
    <property type="entry name" value="Chromate_transpt"/>
</dbReference>
<keyword evidence="3" id="KW-1003">Cell membrane</keyword>
<proteinExistence type="inferred from homology"/>
<feature type="transmembrane region" description="Helical" evidence="7">
    <location>
        <begin position="49"/>
        <end position="73"/>
    </location>
</feature>
<feature type="transmembrane region" description="Helical" evidence="7">
    <location>
        <begin position="79"/>
        <end position="103"/>
    </location>
</feature>
<evidence type="ECO:0000256" key="7">
    <source>
        <dbReference type="SAM" id="Phobius"/>
    </source>
</evidence>
<feature type="transmembrane region" description="Helical" evidence="7">
    <location>
        <begin position="123"/>
        <end position="140"/>
    </location>
</feature>
<accession>A0A6B2R2Q3</accession>
<sequence>MSMSDWFDLFRQYLYYSFVSISGPLVLLPEMRNFLVNEHHWLTDAQFSASIVLAQAAPGPNILFVALMGWNIGLNTGSIFAALGGGLLCLVGMLLPSSAMVFVTANWVQRNSHLLAIRAFKQGMGPVVIALLIASGYSLATTNTSAQHDWPLWLVTAISTILVWRTKIPMLWLLAAGGVFGALGILHV</sequence>
<organism evidence="8">
    <name type="scientific">Sheuella amnicola</name>
    <dbReference type="NCBI Taxonomy" id="2707330"/>
    <lineage>
        <taxon>Bacteria</taxon>
        <taxon>Pseudomonadati</taxon>
        <taxon>Pseudomonadota</taxon>
        <taxon>Betaproteobacteria</taxon>
        <taxon>Burkholderiales</taxon>
        <taxon>Alcaligenaceae</taxon>
        <taxon>Sheuella</taxon>
    </lineage>
</organism>
<gene>
    <name evidence="8" type="ORF">G3I67_08795</name>
</gene>
<evidence type="ECO:0000313" key="8">
    <source>
        <dbReference type="EMBL" id="NDY83327.1"/>
    </source>
</evidence>
<evidence type="ECO:0000256" key="3">
    <source>
        <dbReference type="ARBA" id="ARBA00022475"/>
    </source>
</evidence>
<name>A0A6B2R2Q3_9BURK</name>
<dbReference type="PANTHER" id="PTHR43663:SF1">
    <property type="entry name" value="CHROMATE TRANSPORTER"/>
    <property type="match status" value="1"/>
</dbReference>
<keyword evidence="6 7" id="KW-0472">Membrane</keyword>
<dbReference type="PANTHER" id="PTHR43663">
    <property type="entry name" value="CHROMATE TRANSPORT PROTEIN-RELATED"/>
    <property type="match status" value="1"/>
</dbReference>
<evidence type="ECO:0000256" key="2">
    <source>
        <dbReference type="ARBA" id="ARBA00005262"/>
    </source>
</evidence>
<comment type="subcellular location">
    <subcellularLocation>
        <location evidence="1">Cell membrane</location>
        <topology evidence="1">Multi-pass membrane protein</topology>
    </subcellularLocation>
</comment>
<dbReference type="AlphaFoldDB" id="A0A6B2R2Q3"/>
<dbReference type="GO" id="GO:0015109">
    <property type="term" value="F:chromate transmembrane transporter activity"/>
    <property type="evidence" value="ECO:0007669"/>
    <property type="project" value="InterPro"/>
</dbReference>
<protein>
    <submittedName>
        <fullName evidence="8">Chromate transporter</fullName>
    </submittedName>
</protein>
<evidence type="ECO:0000256" key="6">
    <source>
        <dbReference type="ARBA" id="ARBA00023136"/>
    </source>
</evidence>
<comment type="caution">
    <text evidence="8">The sequence shown here is derived from an EMBL/GenBank/DDBJ whole genome shotgun (WGS) entry which is preliminary data.</text>
</comment>
<evidence type="ECO:0000256" key="4">
    <source>
        <dbReference type="ARBA" id="ARBA00022692"/>
    </source>
</evidence>
<evidence type="ECO:0000256" key="5">
    <source>
        <dbReference type="ARBA" id="ARBA00022989"/>
    </source>
</evidence>
<dbReference type="Pfam" id="PF02417">
    <property type="entry name" value="Chromate_transp"/>
    <property type="match status" value="1"/>
</dbReference>
<feature type="transmembrane region" description="Helical" evidence="7">
    <location>
        <begin position="12"/>
        <end position="28"/>
    </location>
</feature>
<dbReference type="InterPro" id="IPR052518">
    <property type="entry name" value="CHR_Transporter"/>
</dbReference>
<feature type="transmembrane region" description="Helical" evidence="7">
    <location>
        <begin position="171"/>
        <end position="187"/>
    </location>
</feature>
<keyword evidence="5 7" id="KW-1133">Transmembrane helix</keyword>
<reference evidence="8" key="1">
    <citation type="submission" date="2020-02" db="EMBL/GenBank/DDBJ databases">
        <authorList>
            <person name="Chen W.-M."/>
        </authorList>
    </citation>
    <scope>NUCLEOTIDE SEQUENCE</scope>
    <source>
        <strain evidence="8">NBD-18</strain>
    </source>
</reference>
<comment type="similarity">
    <text evidence="2">Belongs to the chromate ion transporter (CHR) (TC 2.A.51) family.</text>
</comment>
<evidence type="ECO:0000256" key="1">
    <source>
        <dbReference type="ARBA" id="ARBA00004651"/>
    </source>
</evidence>
<dbReference type="EMBL" id="JAAGRN010000005">
    <property type="protein sequence ID" value="NDY83327.1"/>
    <property type="molecule type" value="Genomic_DNA"/>
</dbReference>
<dbReference type="GO" id="GO:0005886">
    <property type="term" value="C:plasma membrane"/>
    <property type="evidence" value="ECO:0007669"/>
    <property type="project" value="UniProtKB-SubCell"/>
</dbReference>
<keyword evidence="4 7" id="KW-0812">Transmembrane</keyword>